<sequence>MTENQTPTAHFLAHSEGHTAAVGLDPAAQTPAAAQPREGLPMPHTYGLHAHRQPWWKGLLVILTLALSYGVIMVISQVLGFFTGVLVGFTNPINPITILALNLSWASMILIAPLVTRLFYKVPKGSVSSLEGRLRWGRLGKALLWILPLYLLLNLSYPLWMPSLGTGAMTAMHWGLLAVAIFTTPLQAAGEEYTFRGAANIAAVSWAGSERAGLVVGMIVSNLIFGLAHGATDPWLIVYYPLFGLGCALLAYKTRGLETSITVHAANNVVSFVLASLSGADFNTMLDRSNGVGGPFIFIPLALMAVIVAVTWYREGRKEHRLKQLA</sequence>
<keyword evidence="1" id="KW-1133">Transmembrane helix</keyword>
<feature type="transmembrane region" description="Helical" evidence="1">
    <location>
        <begin position="141"/>
        <end position="160"/>
    </location>
</feature>
<accession>A0ABT2HZ84</accession>
<protein>
    <submittedName>
        <fullName evidence="3">CPBP family intramembrane metalloprotease</fullName>
    </submittedName>
</protein>
<dbReference type="RefSeq" id="WP_260104724.1">
    <property type="nucleotide sequence ID" value="NZ_JALXSQ010000061.1"/>
</dbReference>
<evidence type="ECO:0000313" key="3">
    <source>
        <dbReference type="EMBL" id="MCT2043630.1"/>
    </source>
</evidence>
<dbReference type="Pfam" id="PF02517">
    <property type="entry name" value="Rce1-like"/>
    <property type="match status" value="1"/>
</dbReference>
<evidence type="ECO:0000256" key="1">
    <source>
        <dbReference type="SAM" id="Phobius"/>
    </source>
</evidence>
<name>A0ABT2HZ84_9MICO</name>
<dbReference type="EMBL" id="JALXSQ010000061">
    <property type="protein sequence ID" value="MCT2043630.1"/>
    <property type="molecule type" value="Genomic_DNA"/>
</dbReference>
<evidence type="ECO:0000313" key="4">
    <source>
        <dbReference type="Proteomes" id="UP001525379"/>
    </source>
</evidence>
<feature type="transmembrane region" description="Helical" evidence="1">
    <location>
        <begin position="234"/>
        <end position="252"/>
    </location>
</feature>
<keyword evidence="3" id="KW-0378">Hydrolase</keyword>
<feature type="transmembrane region" description="Helical" evidence="1">
    <location>
        <begin position="261"/>
        <end position="280"/>
    </location>
</feature>
<evidence type="ECO:0000259" key="2">
    <source>
        <dbReference type="Pfam" id="PF02517"/>
    </source>
</evidence>
<dbReference type="Proteomes" id="UP001525379">
    <property type="component" value="Unassembled WGS sequence"/>
</dbReference>
<dbReference type="InterPro" id="IPR003675">
    <property type="entry name" value="Rce1/LyrA-like_dom"/>
</dbReference>
<feature type="transmembrane region" description="Helical" evidence="1">
    <location>
        <begin position="96"/>
        <end position="120"/>
    </location>
</feature>
<feature type="transmembrane region" description="Helical" evidence="1">
    <location>
        <begin position="292"/>
        <end position="313"/>
    </location>
</feature>
<dbReference type="GO" id="GO:0008237">
    <property type="term" value="F:metallopeptidase activity"/>
    <property type="evidence" value="ECO:0007669"/>
    <property type="project" value="UniProtKB-KW"/>
</dbReference>
<feature type="transmembrane region" description="Helical" evidence="1">
    <location>
        <begin position="211"/>
        <end position="228"/>
    </location>
</feature>
<keyword evidence="1" id="KW-0812">Transmembrane</keyword>
<proteinExistence type="predicted"/>
<keyword evidence="3" id="KW-0482">Metalloprotease</keyword>
<comment type="caution">
    <text evidence="3">The sequence shown here is derived from an EMBL/GenBank/DDBJ whole genome shotgun (WGS) entry which is preliminary data.</text>
</comment>
<reference evidence="3 4" key="1">
    <citation type="submission" date="2022-04" db="EMBL/GenBank/DDBJ databases">
        <title>Human microbiome associated bacterial genomes.</title>
        <authorList>
            <person name="Sandstrom S."/>
            <person name="Salamzade R."/>
            <person name="Kalan L.R."/>
        </authorList>
    </citation>
    <scope>NUCLEOTIDE SEQUENCE [LARGE SCALE GENOMIC DNA]</scope>
    <source>
        <strain evidence="4">p3-SID1799</strain>
    </source>
</reference>
<feature type="transmembrane region" description="Helical" evidence="1">
    <location>
        <begin position="59"/>
        <end position="90"/>
    </location>
</feature>
<keyword evidence="4" id="KW-1185">Reference proteome</keyword>
<keyword evidence="3" id="KW-0645">Protease</keyword>
<organism evidence="3 4">
    <name type="scientific">Pseudoclavibacter albus</name>
    <dbReference type="NCBI Taxonomy" id="272241"/>
    <lineage>
        <taxon>Bacteria</taxon>
        <taxon>Bacillati</taxon>
        <taxon>Actinomycetota</taxon>
        <taxon>Actinomycetes</taxon>
        <taxon>Micrococcales</taxon>
        <taxon>Microbacteriaceae</taxon>
        <taxon>Pseudoclavibacter</taxon>
    </lineage>
</organism>
<feature type="domain" description="CAAX prenyl protease 2/Lysostaphin resistance protein A-like" evidence="2">
    <location>
        <begin position="174"/>
        <end position="270"/>
    </location>
</feature>
<feature type="transmembrane region" description="Helical" evidence="1">
    <location>
        <begin position="172"/>
        <end position="190"/>
    </location>
</feature>
<gene>
    <name evidence="3" type="ORF">M3D15_09875</name>
</gene>
<keyword evidence="1" id="KW-0472">Membrane</keyword>